<name>A0A0E0QK22_ORYRU</name>
<organism evidence="1 2">
    <name type="scientific">Oryza rufipogon</name>
    <name type="common">Brownbeard rice</name>
    <name type="synonym">Asian wild rice</name>
    <dbReference type="NCBI Taxonomy" id="4529"/>
    <lineage>
        <taxon>Eukaryota</taxon>
        <taxon>Viridiplantae</taxon>
        <taxon>Streptophyta</taxon>
        <taxon>Embryophyta</taxon>
        <taxon>Tracheophyta</taxon>
        <taxon>Spermatophyta</taxon>
        <taxon>Magnoliopsida</taxon>
        <taxon>Liliopsida</taxon>
        <taxon>Poales</taxon>
        <taxon>Poaceae</taxon>
        <taxon>BOP clade</taxon>
        <taxon>Oryzoideae</taxon>
        <taxon>Oryzeae</taxon>
        <taxon>Oryzinae</taxon>
        <taxon>Oryza</taxon>
    </lineage>
</organism>
<protein>
    <submittedName>
        <fullName evidence="1">Uncharacterized protein</fullName>
    </submittedName>
</protein>
<reference evidence="2" key="1">
    <citation type="submission" date="2013-06" db="EMBL/GenBank/DDBJ databases">
        <authorList>
            <person name="Zhao Q."/>
        </authorList>
    </citation>
    <scope>NUCLEOTIDE SEQUENCE</scope>
    <source>
        <strain evidence="2">cv. W1943</strain>
    </source>
</reference>
<dbReference type="Proteomes" id="UP000008022">
    <property type="component" value="Unassembled WGS sequence"/>
</dbReference>
<dbReference type="HOGENOM" id="CLU_2871665_0_0_1"/>
<dbReference type="AlphaFoldDB" id="A0A0E0QK22"/>
<keyword evidence="2" id="KW-1185">Reference proteome</keyword>
<evidence type="ECO:0000313" key="2">
    <source>
        <dbReference type="Proteomes" id="UP000008022"/>
    </source>
</evidence>
<evidence type="ECO:0000313" key="1">
    <source>
        <dbReference type="EnsemblPlants" id="ORUFI08G19600.1"/>
    </source>
</evidence>
<dbReference type="Gramene" id="ORUFI08G19600.1">
    <property type="protein sequence ID" value="ORUFI08G19600.1"/>
    <property type="gene ID" value="ORUFI08G19600"/>
</dbReference>
<dbReference type="EnsemblPlants" id="ORUFI08G19600.1">
    <property type="protein sequence ID" value="ORUFI08G19600.1"/>
    <property type="gene ID" value="ORUFI08G19600"/>
</dbReference>
<accession>A0A0E0QK22</accession>
<reference evidence="1" key="2">
    <citation type="submission" date="2015-06" db="UniProtKB">
        <authorList>
            <consortium name="EnsemblPlants"/>
        </authorList>
    </citation>
    <scope>IDENTIFICATION</scope>
</reference>
<sequence>MAESILPSILASLLDAFQSRPFINSNTRCSPRPLLAIGTRLSPLTLVDKTEYVVYQIKCHFEES</sequence>
<proteinExistence type="predicted"/>